<dbReference type="Pfam" id="PF02673">
    <property type="entry name" value="BacA"/>
    <property type="match status" value="2"/>
</dbReference>
<feature type="transmembrane region" description="Helical" evidence="17">
    <location>
        <begin position="58"/>
        <end position="77"/>
    </location>
</feature>
<dbReference type="EC" id="3.6.1.27" evidence="3 17"/>
<feature type="transmembrane region" description="Helical" evidence="17">
    <location>
        <begin position="134"/>
        <end position="153"/>
    </location>
</feature>
<dbReference type="Proteomes" id="UP001595765">
    <property type="component" value="Unassembled WGS sequence"/>
</dbReference>
<name>A0ABV8HGW8_9ACTN</name>
<evidence type="ECO:0000256" key="13">
    <source>
        <dbReference type="ARBA" id="ARBA00023316"/>
    </source>
</evidence>
<keyword evidence="19" id="KW-1185">Reference proteome</keyword>
<dbReference type="RefSeq" id="WP_386426406.1">
    <property type="nucleotide sequence ID" value="NZ_JBHSBB010000005.1"/>
</dbReference>
<keyword evidence="9 17" id="KW-0573">Peptidoglycan synthesis</keyword>
<reference evidence="19" key="1">
    <citation type="journal article" date="2019" name="Int. J. Syst. Evol. Microbiol.">
        <title>The Global Catalogue of Microorganisms (GCM) 10K type strain sequencing project: providing services to taxonomists for standard genome sequencing and annotation.</title>
        <authorList>
            <consortium name="The Broad Institute Genomics Platform"/>
            <consortium name="The Broad Institute Genome Sequencing Center for Infectious Disease"/>
            <person name="Wu L."/>
            <person name="Ma J."/>
        </authorList>
    </citation>
    <scope>NUCLEOTIDE SEQUENCE [LARGE SCALE GENOMIC DNA]</scope>
    <source>
        <strain evidence="19">CGMCC 4.7237</strain>
    </source>
</reference>
<evidence type="ECO:0000256" key="12">
    <source>
        <dbReference type="ARBA" id="ARBA00023251"/>
    </source>
</evidence>
<dbReference type="InterPro" id="IPR003824">
    <property type="entry name" value="UppP"/>
</dbReference>
<evidence type="ECO:0000256" key="4">
    <source>
        <dbReference type="ARBA" id="ARBA00021581"/>
    </source>
</evidence>
<comment type="similarity">
    <text evidence="2 17">Belongs to the UppP family.</text>
</comment>
<dbReference type="GO" id="GO:0050380">
    <property type="term" value="F:undecaprenyl-diphosphatase activity"/>
    <property type="evidence" value="ECO:0007669"/>
    <property type="project" value="UniProtKB-EC"/>
</dbReference>
<dbReference type="PANTHER" id="PTHR30622:SF2">
    <property type="entry name" value="UNDECAPRENYL-DIPHOSPHATASE"/>
    <property type="match status" value="1"/>
</dbReference>
<evidence type="ECO:0000256" key="9">
    <source>
        <dbReference type="ARBA" id="ARBA00022984"/>
    </source>
</evidence>
<evidence type="ECO:0000313" key="18">
    <source>
        <dbReference type="EMBL" id="MFC4030786.1"/>
    </source>
</evidence>
<sequence length="351" mass="36247">MSDLSYLQAVVIGGLQGVTELFPVSSLGHSVLVPALIGGSWQHLVTENTSGDSAGSPYLAFIVALHVATAIALLVFFRRDWAGIIRAFGTSLRTRSVTTSTERLAWLIVVATVPVGLTGLLLERSFRTLFAKPLAAAVFLAVNGVILLVGERLRRRSESRMARAAAAPPAAGTPAADAPGARTAVPFGEAPVPVGAAGRQQAATGQAVLPSAPAGTAVLPAVASRKLETLSYREAGIIGLFQTLALLAGISRSGITMVGGLLRGLDHEDAAKFSFLLATPVILAAGLLKLPSLTGPAAAHIHGQVLAGFLVAGLAAYAAVRFLSRWFTTRTLTPFAVYCLVAGVGSIIRFA</sequence>
<evidence type="ECO:0000256" key="15">
    <source>
        <dbReference type="ARBA" id="ARBA00032932"/>
    </source>
</evidence>
<comment type="catalytic activity">
    <reaction evidence="16 17">
        <text>di-trans,octa-cis-undecaprenyl diphosphate + H2O = di-trans,octa-cis-undecaprenyl phosphate + phosphate + H(+)</text>
        <dbReference type="Rhea" id="RHEA:28094"/>
        <dbReference type="ChEBI" id="CHEBI:15377"/>
        <dbReference type="ChEBI" id="CHEBI:15378"/>
        <dbReference type="ChEBI" id="CHEBI:43474"/>
        <dbReference type="ChEBI" id="CHEBI:58405"/>
        <dbReference type="ChEBI" id="CHEBI:60392"/>
        <dbReference type="EC" id="3.6.1.27"/>
    </reaction>
</comment>
<evidence type="ECO:0000256" key="16">
    <source>
        <dbReference type="ARBA" id="ARBA00047594"/>
    </source>
</evidence>
<feature type="transmembrane region" description="Helical" evidence="17">
    <location>
        <begin position="270"/>
        <end position="288"/>
    </location>
</feature>
<dbReference type="EMBL" id="JBHSBB010000005">
    <property type="protein sequence ID" value="MFC4030786.1"/>
    <property type="molecule type" value="Genomic_DNA"/>
</dbReference>
<keyword evidence="8 17" id="KW-0133">Cell shape</keyword>
<feature type="transmembrane region" description="Helical" evidence="17">
    <location>
        <begin position="104"/>
        <end position="122"/>
    </location>
</feature>
<evidence type="ECO:0000256" key="5">
    <source>
        <dbReference type="ARBA" id="ARBA00022475"/>
    </source>
</evidence>
<dbReference type="NCBIfam" id="NF001395">
    <property type="entry name" value="PRK00281.3-1"/>
    <property type="match status" value="1"/>
</dbReference>
<gene>
    <name evidence="17" type="primary">uppP</name>
    <name evidence="18" type="ORF">ACFO3J_04805</name>
</gene>
<feature type="transmembrane region" description="Helical" evidence="17">
    <location>
        <begin position="332"/>
        <end position="350"/>
    </location>
</feature>
<comment type="caution">
    <text evidence="18">The sequence shown here is derived from an EMBL/GenBank/DDBJ whole genome shotgun (WGS) entry which is preliminary data.</text>
</comment>
<comment type="miscellaneous">
    <text evidence="17">Bacitracin is thought to be involved in the inhibition of peptidoglycan synthesis by sequestering undecaprenyl diphosphate, thereby reducing the pool of lipid carrier available.</text>
</comment>
<keyword evidence="6 17" id="KW-0812">Transmembrane</keyword>
<feature type="transmembrane region" description="Helical" evidence="17">
    <location>
        <begin position="300"/>
        <end position="320"/>
    </location>
</feature>
<accession>A0ABV8HGW8</accession>
<comment type="subcellular location">
    <subcellularLocation>
        <location evidence="1 17">Cell membrane</location>
        <topology evidence="1 17">Multi-pass membrane protein</topology>
    </subcellularLocation>
</comment>
<evidence type="ECO:0000256" key="14">
    <source>
        <dbReference type="ARBA" id="ARBA00032707"/>
    </source>
</evidence>
<organism evidence="18 19">
    <name type="scientific">Streptomyces polygonati</name>
    <dbReference type="NCBI Taxonomy" id="1617087"/>
    <lineage>
        <taxon>Bacteria</taxon>
        <taxon>Bacillati</taxon>
        <taxon>Actinomycetota</taxon>
        <taxon>Actinomycetes</taxon>
        <taxon>Kitasatosporales</taxon>
        <taxon>Streptomycetaceae</taxon>
        <taxon>Streptomyces</taxon>
    </lineage>
</organism>
<evidence type="ECO:0000256" key="1">
    <source>
        <dbReference type="ARBA" id="ARBA00004651"/>
    </source>
</evidence>
<comment type="function">
    <text evidence="17">Catalyzes the dephosphorylation of undecaprenyl diphosphate (UPP). Confers resistance to bacitracin.</text>
</comment>
<evidence type="ECO:0000256" key="10">
    <source>
        <dbReference type="ARBA" id="ARBA00022989"/>
    </source>
</evidence>
<keyword evidence="7 17" id="KW-0378">Hydrolase</keyword>
<evidence type="ECO:0000313" key="19">
    <source>
        <dbReference type="Proteomes" id="UP001595765"/>
    </source>
</evidence>
<dbReference type="HAMAP" id="MF_01006">
    <property type="entry name" value="Undec_diphosphatase"/>
    <property type="match status" value="1"/>
</dbReference>
<dbReference type="PANTHER" id="PTHR30622">
    <property type="entry name" value="UNDECAPRENYL-DIPHOSPHATASE"/>
    <property type="match status" value="1"/>
</dbReference>
<keyword evidence="13 17" id="KW-0961">Cell wall biogenesis/degradation</keyword>
<evidence type="ECO:0000256" key="6">
    <source>
        <dbReference type="ARBA" id="ARBA00022692"/>
    </source>
</evidence>
<proteinExistence type="inferred from homology"/>
<evidence type="ECO:0000256" key="11">
    <source>
        <dbReference type="ARBA" id="ARBA00023136"/>
    </source>
</evidence>
<protein>
    <recommendedName>
        <fullName evidence="4 17">Undecaprenyl-diphosphatase</fullName>
        <ecNumber evidence="3 17">3.6.1.27</ecNumber>
    </recommendedName>
    <alternativeName>
        <fullName evidence="15 17">Bacitracin resistance protein</fullName>
    </alternativeName>
    <alternativeName>
        <fullName evidence="14 17">Undecaprenyl pyrophosphate phosphatase</fullName>
    </alternativeName>
</protein>
<keyword evidence="10 17" id="KW-1133">Transmembrane helix</keyword>
<evidence type="ECO:0000256" key="3">
    <source>
        <dbReference type="ARBA" id="ARBA00012374"/>
    </source>
</evidence>
<evidence type="ECO:0000256" key="8">
    <source>
        <dbReference type="ARBA" id="ARBA00022960"/>
    </source>
</evidence>
<evidence type="ECO:0000256" key="7">
    <source>
        <dbReference type="ARBA" id="ARBA00022801"/>
    </source>
</evidence>
<keyword evidence="5 17" id="KW-1003">Cell membrane</keyword>
<keyword evidence="12 17" id="KW-0046">Antibiotic resistance</keyword>
<keyword evidence="11 17" id="KW-0472">Membrane</keyword>
<evidence type="ECO:0000256" key="17">
    <source>
        <dbReference type="HAMAP-Rule" id="MF_01006"/>
    </source>
</evidence>
<evidence type="ECO:0000256" key="2">
    <source>
        <dbReference type="ARBA" id="ARBA00010621"/>
    </source>
</evidence>